<feature type="domain" description="Methyl-accepting transducer" evidence="3">
    <location>
        <begin position="1"/>
        <end position="137"/>
    </location>
</feature>
<dbReference type="Gene3D" id="1.10.287.950">
    <property type="entry name" value="Methyl-accepting chemotaxis protein"/>
    <property type="match status" value="1"/>
</dbReference>
<reference evidence="4 5" key="1">
    <citation type="submission" date="2021-01" db="EMBL/GenBank/DDBJ databases">
        <title>Whole genome shotgun sequence of Actinoplanes deccanensis NBRC 13994.</title>
        <authorList>
            <person name="Komaki H."/>
            <person name="Tamura T."/>
        </authorList>
    </citation>
    <scope>NUCLEOTIDE SEQUENCE [LARGE SCALE GENOMIC DNA]</scope>
    <source>
        <strain evidence="4 5">NBRC 13994</strain>
    </source>
</reference>
<evidence type="ECO:0000256" key="1">
    <source>
        <dbReference type="ARBA" id="ARBA00023224"/>
    </source>
</evidence>
<dbReference type="PROSITE" id="PS50111">
    <property type="entry name" value="CHEMOTAXIS_TRANSDUC_2"/>
    <property type="match status" value="1"/>
</dbReference>
<evidence type="ECO:0000313" key="4">
    <source>
        <dbReference type="EMBL" id="GID71556.1"/>
    </source>
</evidence>
<dbReference type="PANTHER" id="PTHR32089:SF112">
    <property type="entry name" value="LYSOZYME-LIKE PROTEIN-RELATED"/>
    <property type="match status" value="1"/>
</dbReference>
<accession>A0ABQ3XUZ3</accession>
<evidence type="ECO:0000256" key="2">
    <source>
        <dbReference type="PROSITE-ProRule" id="PRU00284"/>
    </source>
</evidence>
<evidence type="ECO:0000259" key="3">
    <source>
        <dbReference type="PROSITE" id="PS50111"/>
    </source>
</evidence>
<name>A0ABQ3XUZ3_9ACTN</name>
<dbReference type="EMBL" id="BOMI01000002">
    <property type="protein sequence ID" value="GID71556.1"/>
    <property type="molecule type" value="Genomic_DNA"/>
</dbReference>
<dbReference type="PANTHER" id="PTHR32089">
    <property type="entry name" value="METHYL-ACCEPTING CHEMOTAXIS PROTEIN MCPB"/>
    <property type="match status" value="1"/>
</dbReference>
<keyword evidence="5" id="KW-1185">Reference proteome</keyword>
<comment type="caution">
    <text evidence="4">The sequence shown here is derived from an EMBL/GenBank/DDBJ whole genome shotgun (WGS) entry which is preliminary data.</text>
</comment>
<evidence type="ECO:0000313" key="5">
    <source>
        <dbReference type="Proteomes" id="UP000609879"/>
    </source>
</evidence>
<dbReference type="Pfam" id="PF00015">
    <property type="entry name" value="MCPsignal"/>
    <property type="match status" value="1"/>
</dbReference>
<dbReference type="InterPro" id="IPR004089">
    <property type="entry name" value="MCPsignal_dom"/>
</dbReference>
<dbReference type="SUPFAM" id="SSF58104">
    <property type="entry name" value="Methyl-accepting chemotaxis protein (MCP) signaling domain"/>
    <property type="match status" value="1"/>
</dbReference>
<dbReference type="Proteomes" id="UP000609879">
    <property type="component" value="Unassembled WGS sequence"/>
</dbReference>
<dbReference type="RefSeq" id="WP_275409857.1">
    <property type="nucleotide sequence ID" value="NZ_BAAABO010000004.1"/>
</dbReference>
<sequence>MTERDQRLVDVGRELASATEAAVRAARAAASVIRGLESGGAEIEQVVQLIAAIAKQTNLLALNATIEAARAGEAGKGFAVVAGEVQQLAGQTATATSRIDAEVGGIRSGTASAVEAVERMIGELERCQELISELAHG</sequence>
<keyword evidence="1 2" id="KW-0807">Transducer</keyword>
<organism evidence="4 5">
    <name type="scientific">Paractinoplanes deccanensis</name>
    <dbReference type="NCBI Taxonomy" id="113561"/>
    <lineage>
        <taxon>Bacteria</taxon>
        <taxon>Bacillati</taxon>
        <taxon>Actinomycetota</taxon>
        <taxon>Actinomycetes</taxon>
        <taxon>Micromonosporales</taxon>
        <taxon>Micromonosporaceae</taxon>
        <taxon>Paractinoplanes</taxon>
    </lineage>
</organism>
<proteinExistence type="predicted"/>
<protein>
    <recommendedName>
        <fullName evidence="3">Methyl-accepting transducer domain-containing protein</fullName>
    </recommendedName>
</protein>
<gene>
    <name evidence="4" type="ORF">Ade02nite_01970</name>
</gene>